<gene>
    <name evidence="1" type="ORF">B1H29_15950</name>
</gene>
<dbReference type="KEGG" id="spac:B1H29_15950"/>
<organism evidence="1 2">
    <name type="scientific">Streptomyces pactum</name>
    <dbReference type="NCBI Taxonomy" id="68249"/>
    <lineage>
        <taxon>Bacteria</taxon>
        <taxon>Bacillati</taxon>
        <taxon>Actinomycetota</taxon>
        <taxon>Actinomycetes</taxon>
        <taxon>Kitasatosporales</taxon>
        <taxon>Streptomycetaceae</taxon>
        <taxon>Streptomyces</taxon>
    </lineage>
</organism>
<protein>
    <submittedName>
        <fullName evidence="1">Uncharacterized protein</fullName>
    </submittedName>
</protein>
<dbReference type="AlphaFoldDB" id="A0A1S6J8Y4"/>
<evidence type="ECO:0000313" key="1">
    <source>
        <dbReference type="EMBL" id="AQS68230.1"/>
    </source>
</evidence>
<sequence>MSGDNYHFGDSVNMYGGTHNTGMVKNTAPTAMDPELRSAIEALTAQLRDLRAQVPPLSAQTIDESLPVLAPDAVVQPQARTSALMAVAGVAATAGALGVPIVEAVNGILQLLGAR</sequence>
<keyword evidence="2" id="KW-1185">Reference proteome</keyword>
<evidence type="ECO:0000313" key="2">
    <source>
        <dbReference type="Proteomes" id="UP000189443"/>
    </source>
</evidence>
<accession>A0A1S6J8Y4</accession>
<name>A0A1S6J8Y4_9ACTN</name>
<dbReference type="EMBL" id="CP019724">
    <property type="protein sequence ID" value="AQS68230.1"/>
    <property type="molecule type" value="Genomic_DNA"/>
</dbReference>
<dbReference type="Proteomes" id="UP000189443">
    <property type="component" value="Chromosome"/>
</dbReference>
<dbReference type="RefSeq" id="WP_055418512.1">
    <property type="nucleotide sequence ID" value="NZ_CP019724.1"/>
</dbReference>
<dbReference type="OrthoDB" id="4225947at2"/>
<proteinExistence type="predicted"/>
<reference evidence="1 2" key="1">
    <citation type="submission" date="2017-02" db="EMBL/GenBank/DDBJ databases">
        <title>Streptomyces pactum ACT12 Genome sequencing and assembly.</title>
        <authorList>
            <person name="Xue Q."/>
            <person name="Yan X."/>
            <person name="Jia L."/>
            <person name="Yan H."/>
        </authorList>
    </citation>
    <scope>NUCLEOTIDE SEQUENCE [LARGE SCALE GENOMIC DNA]</scope>
    <source>
        <strain evidence="1 2">ACT12</strain>
    </source>
</reference>